<name>A0A316TFA6_9ACTN</name>
<dbReference type="AlphaFoldDB" id="A0A316TFA6"/>
<protein>
    <submittedName>
        <fullName evidence="2">Uncharacterized protein</fullName>
    </submittedName>
</protein>
<reference evidence="2 3" key="1">
    <citation type="submission" date="2018-05" db="EMBL/GenBank/DDBJ databases">
        <title>Nocardioides silvaticus genome.</title>
        <authorList>
            <person name="Li C."/>
            <person name="Wang G."/>
        </authorList>
    </citation>
    <scope>NUCLEOTIDE SEQUENCE [LARGE SCALE GENOMIC DNA]</scope>
    <source>
        <strain evidence="2 3">CCTCC AB 2018079</strain>
    </source>
</reference>
<dbReference type="SUPFAM" id="SSF63829">
    <property type="entry name" value="Calcium-dependent phosphotriesterase"/>
    <property type="match status" value="1"/>
</dbReference>
<evidence type="ECO:0000256" key="1">
    <source>
        <dbReference type="SAM" id="MobiDB-lite"/>
    </source>
</evidence>
<comment type="caution">
    <text evidence="2">The sequence shown here is derived from an EMBL/GenBank/DDBJ whole genome shotgun (WGS) entry which is preliminary data.</text>
</comment>
<dbReference type="Proteomes" id="UP000245507">
    <property type="component" value="Unassembled WGS sequence"/>
</dbReference>
<organism evidence="2 3">
    <name type="scientific">Nocardioides silvaticus</name>
    <dbReference type="NCBI Taxonomy" id="2201891"/>
    <lineage>
        <taxon>Bacteria</taxon>
        <taxon>Bacillati</taxon>
        <taxon>Actinomycetota</taxon>
        <taxon>Actinomycetes</taxon>
        <taxon>Propionibacteriales</taxon>
        <taxon>Nocardioidaceae</taxon>
        <taxon>Nocardioides</taxon>
    </lineage>
</organism>
<evidence type="ECO:0000313" key="3">
    <source>
        <dbReference type="Proteomes" id="UP000245507"/>
    </source>
</evidence>
<gene>
    <name evidence="2" type="ORF">DJ010_08465</name>
</gene>
<sequence length="382" mass="42863">MLVVVTGLAVVLVVLDPWSDGGRKGDPAGGSGKDQNPAQAERRQGVYRIRDARPMVEGEDFRVLHEIPGPIGHKTETVLPDGDLVLVHRYRYSKYGDRLPDLVQVWDPATDERTTVPTVWRGGIRDATATSASDLWLTFGLPRTGQGSKRGLAHYDRDTGETRLITIPHPAAAKSRRHLEFPQVGGDGRIYFIIGSSFCFRTRCSTPDDRELWSFDPDRPDEVRREAGNVGYFAASKRLLAWVEPTENIEDDAVDLHIRPAGRAARTVELRDCSDWYAGHPVQATDDLVLLSGCGRVYDARSRLLTELSIYGHDLTGMTDRWIAWGWTIWNPRTGRLLRTADDRIVWHQRPVAMSADIVVLPSLDGPRNTRSGTWRVVRLQQ</sequence>
<accession>A0A316TFA6</accession>
<dbReference type="EMBL" id="QGDD01000003">
    <property type="protein sequence ID" value="PWN03147.1"/>
    <property type="molecule type" value="Genomic_DNA"/>
</dbReference>
<proteinExistence type="predicted"/>
<feature type="region of interest" description="Disordered" evidence="1">
    <location>
        <begin position="22"/>
        <end position="43"/>
    </location>
</feature>
<evidence type="ECO:0000313" key="2">
    <source>
        <dbReference type="EMBL" id="PWN03147.1"/>
    </source>
</evidence>
<keyword evidence="3" id="KW-1185">Reference proteome</keyword>